<feature type="compositionally biased region" description="Polar residues" evidence="1">
    <location>
        <begin position="299"/>
        <end position="315"/>
    </location>
</feature>
<dbReference type="OrthoDB" id="10667466at2759"/>
<feature type="region of interest" description="Disordered" evidence="1">
    <location>
        <begin position="552"/>
        <end position="571"/>
    </location>
</feature>
<dbReference type="Proteomes" id="UP000242877">
    <property type="component" value="Unassembled WGS sequence"/>
</dbReference>
<sequence>MAEQQQNPNQPGDDPPNQQTQRSQSVLTAEQMRHQQLWRLHEQRRQQYIAQQQVAIQQAQEQQAQQVYRQLQAQQSLIQQGMPPERLPRPEIIPPLVVPQQTVLQPAVPQQIPYTGVILQPALPQQVPRQGNIFQPMPQNPAQAFQAQQGYMQPGSQPQLRENPIPPLDPSKSPHPAPAAPVYHMDTLEDGRTRVSRVLRVRTAHKPAILQEERVLTPPGEQVKQCKEAQFKVQQLLGLGRRPSEEEEEEKQRLVHKIKKVPVAVRMSDLAARTAATQQKVKTAKKVNELLKEYESKASQENQSAQHGAVSSSYTAPDGSTIAGGQDSAKPPIVVPQQFVATLEDGSRISLEDRDAYDAALGACRDAVLAVTKRAQDKHPIPLVDRSRRSGQPPNVQSCYHSEAGSQDAAQAPVQGDPIPGLRLEPQPEAQPEVNIASEDPMEVDNQDDNVQKEEKPEQPPVQYEMGYTTFANYPPPPVVPVDTGVDLMGRSIDRAQPIQDQMADPIPPPPVPIWINENQLYKRQYIDYSQTLDALHTSGARSVYINERGQIQKISPESTDDGKSSVFGGDGKHYAENVRADAKPHEIKAVLAQEPYDIEQIAEITPQGEAHDQSDELDMPEQFKDQDWFNARCLLCSQRCTAVVNILTEYNFHEGLDYVNEDQIIEGIANAEELLTKLTPNIPRAGAPDYRRYRISFLTALKTYIMAQFRYRYVVEGSFATAHMIKVRFPTLEEALVDEAFNSVVSTLPAELRGPEEPQDLHMPNVDTATSK</sequence>
<dbReference type="AlphaFoldDB" id="A0A168A7R1"/>
<feature type="compositionally biased region" description="Low complexity" evidence="1">
    <location>
        <begin position="1"/>
        <end position="21"/>
    </location>
</feature>
<feature type="region of interest" description="Disordered" evidence="1">
    <location>
        <begin position="297"/>
        <end position="330"/>
    </location>
</feature>
<feature type="region of interest" description="Disordered" evidence="1">
    <location>
        <begin position="143"/>
        <end position="178"/>
    </location>
</feature>
<feature type="compositionally biased region" description="Polar residues" evidence="1">
    <location>
        <begin position="150"/>
        <end position="160"/>
    </location>
</feature>
<reference evidence="2 3" key="1">
    <citation type="journal article" date="2016" name="Genome Biol. Evol.">
        <title>Divergent and convergent evolution of fungal pathogenicity.</title>
        <authorList>
            <person name="Shang Y."/>
            <person name="Xiao G."/>
            <person name="Zheng P."/>
            <person name="Cen K."/>
            <person name="Zhan S."/>
            <person name="Wang C."/>
        </authorList>
    </citation>
    <scope>NUCLEOTIDE SEQUENCE [LARGE SCALE GENOMIC DNA]</scope>
    <source>
        <strain evidence="2 3">ARSEF 7405</strain>
    </source>
</reference>
<gene>
    <name evidence="2" type="ORF">AAP_02370</name>
</gene>
<accession>A0A168A7R1</accession>
<feature type="region of interest" description="Disordered" evidence="1">
    <location>
        <begin position="1"/>
        <end position="33"/>
    </location>
</feature>
<feature type="compositionally biased region" description="Polar residues" evidence="1">
    <location>
        <begin position="390"/>
        <end position="409"/>
    </location>
</feature>
<evidence type="ECO:0000313" key="3">
    <source>
        <dbReference type="Proteomes" id="UP000242877"/>
    </source>
</evidence>
<proteinExistence type="predicted"/>
<keyword evidence="3" id="KW-1185">Reference proteome</keyword>
<feature type="region of interest" description="Disordered" evidence="1">
    <location>
        <begin position="753"/>
        <end position="773"/>
    </location>
</feature>
<feature type="compositionally biased region" description="Pro residues" evidence="1">
    <location>
        <begin position="164"/>
        <end position="178"/>
    </location>
</feature>
<name>A0A168A7R1_9EURO</name>
<dbReference type="VEuPathDB" id="FungiDB:AAP_02370"/>
<evidence type="ECO:0000256" key="1">
    <source>
        <dbReference type="SAM" id="MobiDB-lite"/>
    </source>
</evidence>
<comment type="caution">
    <text evidence="2">The sequence shown here is derived from an EMBL/GenBank/DDBJ whole genome shotgun (WGS) entry which is preliminary data.</text>
</comment>
<feature type="region of interest" description="Disordered" evidence="1">
    <location>
        <begin position="379"/>
        <end position="461"/>
    </location>
</feature>
<feature type="compositionally biased region" description="Basic and acidic residues" evidence="1">
    <location>
        <begin position="379"/>
        <end position="388"/>
    </location>
</feature>
<organism evidence="2 3">
    <name type="scientific">Ascosphaera apis ARSEF 7405</name>
    <dbReference type="NCBI Taxonomy" id="392613"/>
    <lineage>
        <taxon>Eukaryota</taxon>
        <taxon>Fungi</taxon>
        <taxon>Dikarya</taxon>
        <taxon>Ascomycota</taxon>
        <taxon>Pezizomycotina</taxon>
        <taxon>Eurotiomycetes</taxon>
        <taxon>Eurotiomycetidae</taxon>
        <taxon>Onygenales</taxon>
        <taxon>Ascosphaeraceae</taxon>
        <taxon>Ascosphaera</taxon>
    </lineage>
</organism>
<protein>
    <submittedName>
        <fullName evidence="2">Uncharacterized protein</fullName>
    </submittedName>
</protein>
<evidence type="ECO:0000313" key="2">
    <source>
        <dbReference type="EMBL" id="KZZ93578.1"/>
    </source>
</evidence>
<dbReference type="EMBL" id="AZGZ01000008">
    <property type="protein sequence ID" value="KZZ93578.1"/>
    <property type="molecule type" value="Genomic_DNA"/>
</dbReference>